<name>A0ABX3YEL4_9ACTN</name>
<gene>
    <name evidence="1" type="ORF">OQI_22290</name>
</gene>
<dbReference type="Proteomes" id="UP000194266">
    <property type="component" value="Unassembled WGS sequence"/>
</dbReference>
<evidence type="ECO:0008006" key="3">
    <source>
        <dbReference type="Google" id="ProtNLM"/>
    </source>
</evidence>
<accession>A0ABX3YEL4</accession>
<proteinExistence type="predicted"/>
<protein>
    <recommendedName>
        <fullName evidence="3">Type II secretion protein F</fullName>
    </recommendedName>
</protein>
<organism evidence="1 2">
    <name type="scientific">Streptomyces pharetrae CZA14</name>
    <dbReference type="NCBI Taxonomy" id="1144883"/>
    <lineage>
        <taxon>Bacteria</taxon>
        <taxon>Bacillati</taxon>
        <taxon>Actinomycetota</taxon>
        <taxon>Actinomycetes</taxon>
        <taxon>Kitasatosporales</taxon>
        <taxon>Streptomycetaceae</taxon>
        <taxon>Streptomyces</taxon>
    </lineage>
</organism>
<dbReference type="EMBL" id="MRYD01000130">
    <property type="protein sequence ID" value="OSZ58335.1"/>
    <property type="molecule type" value="Genomic_DNA"/>
</dbReference>
<keyword evidence="2" id="KW-1185">Reference proteome</keyword>
<reference evidence="1 2" key="1">
    <citation type="submission" date="2016-12" db="EMBL/GenBank/DDBJ databases">
        <title>Genome Mining:The Detection of Biosynthetic Gene Clusters to Aid in the Expression of Curamycin A produced by Streptomyces sp. strain CZA14.</title>
        <authorList>
            <person name="Durrell K.A."/>
            <person name="Kirby B.M."/>
            <person name="Khan W."/>
            <person name="Mthethwa T."/>
            <person name="Le Roes-Hill M."/>
        </authorList>
    </citation>
    <scope>NUCLEOTIDE SEQUENCE [LARGE SCALE GENOMIC DNA]</scope>
    <source>
        <strain evidence="1 2">CZA14</strain>
    </source>
</reference>
<comment type="caution">
    <text evidence="1">The sequence shown here is derived from an EMBL/GenBank/DDBJ whole genome shotgun (WGS) entry which is preliminary data.</text>
</comment>
<evidence type="ECO:0000313" key="2">
    <source>
        <dbReference type="Proteomes" id="UP000194266"/>
    </source>
</evidence>
<sequence length="124" mass="13030">MFPSFFLGSSACAGVLVVLAAVAGAVLFLPAALARWGHRVERAATSASGSGTAPRSPPCGTPPAPWCFSRRGVGTVTVLVDATLIRAVLLPVTMRPGGRADWWVPRPLRRMRLRGAAGRGRRTP</sequence>
<dbReference type="RefSeq" id="WP_086171106.1">
    <property type="nucleotide sequence ID" value="NZ_MRYD01000130.1"/>
</dbReference>
<evidence type="ECO:0000313" key="1">
    <source>
        <dbReference type="EMBL" id="OSZ58335.1"/>
    </source>
</evidence>